<evidence type="ECO:0000313" key="2">
    <source>
        <dbReference type="EMBL" id="GMH04913.1"/>
    </source>
</evidence>
<name>A0AAD3S5R1_NEPGR</name>
<accession>A0AAD3S5R1</accession>
<dbReference type="AlphaFoldDB" id="A0AAD3S5R1"/>
<organism evidence="2 3">
    <name type="scientific">Nepenthes gracilis</name>
    <name type="common">Slender pitcher plant</name>
    <dbReference type="NCBI Taxonomy" id="150966"/>
    <lineage>
        <taxon>Eukaryota</taxon>
        <taxon>Viridiplantae</taxon>
        <taxon>Streptophyta</taxon>
        <taxon>Embryophyta</taxon>
        <taxon>Tracheophyta</taxon>
        <taxon>Spermatophyta</taxon>
        <taxon>Magnoliopsida</taxon>
        <taxon>eudicotyledons</taxon>
        <taxon>Gunneridae</taxon>
        <taxon>Pentapetalae</taxon>
        <taxon>Caryophyllales</taxon>
        <taxon>Nepenthaceae</taxon>
        <taxon>Nepenthes</taxon>
    </lineage>
</organism>
<proteinExistence type="predicted"/>
<evidence type="ECO:0000313" key="3">
    <source>
        <dbReference type="Proteomes" id="UP001279734"/>
    </source>
</evidence>
<dbReference type="EMBL" id="BSYO01000005">
    <property type="protein sequence ID" value="GMH04913.1"/>
    <property type="molecule type" value="Genomic_DNA"/>
</dbReference>
<dbReference type="Proteomes" id="UP001279734">
    <property type="component" value="Unassembled WGS sequence"/>
</dbReference>
<sequence>MGLRLSYPLLLFGSRCGLFLLSYRVGWFLGLLLLRQVGRAVLVFFCCVALEGERVRWSGAVTEGMLGYALLNAGVDVAKGISCWNGVVSNLRGSGAVLWSVYNQADEIFQMFIWSGDLLLMLSKSLGPVCPLYGCDQRGDASAAGGFGCLPVLATSSCCHCRLLGPLDDAWVWIAVVDFLLLSWVFLPDAVYEGDGLTLASRNAVGLLDVGVLSVDLLQWTPSGDPLCRNAVAILRAAGQLPFLVLGFWHSTFVDSRLCNLTFGMLHHWRGYCSCPEVAGAALLNPVEAGLGLLLFRPWCWCAISWLREEWPVGNDYDRNMAIAGAIGSGCSGPARLCLACNVEQNLASSRFSDLQGAHLLVFDCGIIVICCLLRAYDAEIPDAKSFCCCLVVMLLKGRVFCDRVTCWHYEPLGCALLYCNEVLSDDQGTIRPAECSSTRPAAPSSAPTPQSSPPSVAHSRIPNLPIMGFTRRHHLPSA</sequence>
<feature type="compositionally biased region" description="Low complexity" evidence="1">
    <location>
        <begin position="437"/>
        <end position="456"/>
    </location>
</feature>
<keyword evidence="3" id="KW-1185">Reference proteome</keyword>
<evidence type="ECO:0000256" key="1">
    <source>
        <dbReference type="SAM" id="MobiDB-lite"/>
    </source>
</evidence>
<reference evidence="2" key="1">
    <citation type="submission" date="2023-05" db="EMBL/GenBank/DDBJ databases">
        <title>Nepenthes gracilis genome sequencing.</title>
        <authorList>
            <person name="Fukushima K."/>
        </authorList>
    </citation>
    <scope>NUCLEOTIDE SEQUENCE</scope>
    <source>
        <strain evidence="2">SING2019-196</strain>
    </source>
</reference>
<feature type="region of interest" description="Disordered" evidence="1">
    <location>
        <begin position="432"/>
        <end position="462"/>
    </location>
</feature>
<comment type="caution">
    <text evidence="2">The sequence shown here is derived from an EMBL/GenBank/DDBJ whole genome shotgun (WGS) entry which is preliminary data.</text>
</comment>
<gene>
    <name evidence="2" type="ORF">Nepgr_006753</name>
</gene>
<protein>
    <submittedName>
        <fullName evidence="2">Uncharacterized protein</fullName>
    </submittedName>
</protein>